<proteinExistence type="predicted"/>
<protein>
    <recommendedName>
        <fullName evidence="5">AB hydrolase-1 domain-containing protein</fullName>
    </recommendedName>
</protein>
<dbReference type="Proteomes" id="UP001160483">
    <property type="component" value="Unassembled WGS sequence"/>
</dbReference>
<dbReference type="AlphaFoldDB" id="A0AAU9L290"/>
<evidence type="ECO:0000313" key="1">
    <source>
        <dbReference type="EMBL" id="CAH0480079.1"/>
    </source>
</evidence>
<accession>A0AAU9L290</accession>
<keyword evidence="3" id="KW-1185">Reference proteome</keyword>
<dbReference type="Proteomes" id="UP001158986">
    <property type="component" value="Unassembled WGS sequence"/>
</dbReference>
<sequence>MRLRIGSSFNRWLLQLQISRILALHPWGLLASLLRIPSRLLDEVTTCHHRYLDRAAAAVTQNPVLFPNGFFSDGWGDLTTPTRIQELLQSQRMNQVVLLQQDELNWGKVNELTVAKVALRQGTFKSTLLNAKQFLPVESLDGFCELITPLKWERKDAQIPQGTKDRPLVVLLPGTGEHGFLHRRTSVAIPLAKQGVATLILEGPFYGKRKPPHQKGSKLQRVSDLPILGQATIEEAKSLLQYFHDHYGFSQLVVAGNSMGGLHAAMVASVFPGDVGVTAWLAPPSAVPVFADGLLSGFCNWRSLYKQHELQMLDKMLAGYAVAESYEKKQDDGDITHAEEYRAKASNVKLDSVQEAKKRMRLFLSITDIDNFLPPRRSDAVVFVYGTEDEYIGFAEPQWAHMREHWRPASFRTIKTGHVSGILLEQAAYRKTILEVIDLLKHGCTVAGSSSDANVSGVK</sequence>
<dbReference type="EMBL" id="CAKLCB010000110">
    <property type="protein sequence ID" value="CAH0515419.1"/>
    <property type="molecule type" value="Genomic_DNA"/>
</dbReference>
<dbReference type="SUPFAM" id="SSF53474">
    <property type="entry name" value="alpha/beta-Hydrolases"/>
    <property type="match status" value="1"/>
</dbReference>
<comment type="caution">
    <text evidence="1">The sequence shown here is derived from an EMBL/GenBank/DDBJ whole genome shotgun (WGS) entry which is preliminary data.</text>
</comment>
<dbReference type="InterPro" id="IPR029058">
    <property type="entry name" value="AB_hydrolase_fold"/>
</dbReference>
<evidence type="ECO:0000313" key="2">
    <source>
        <dbReference type="EMBL" id="CAH0515419.1"/>
    </source>
</evidence>
<evidence type="ECO:0008006" key="5">
    <source>
        <dbReference type="Google" id="ProtNLM"/>
    </source>
</evidence>
<organism evidence="1 4">
    <name type="scientific">Peronospora belbahrii</name>
    <dbReference type="NCBI Taxonomy" id="622444"/>
    <lineage>
        <taxon>Eukaryota</taxon>
        <taxon>Sar</taxon>
        <taxon>Stramenopiles</taxon>
        <taxon>Oomycota</taxon>
        <taxon>Peronosporomycetes</taxon>
        <taxon>Peronosporales</taxon>
        <taxon>Peronosporaceae</taxon>
        <taxon>Peronospora</taxon>
    </lineage>
</organism>
<name>A0AAU9L290_9STRA</name>
<dbReference type="PANTHER" id="PTHR13617:SF14">
    <property type="entry name" value="PROTEIN ABHD18"/>
    <property type="match status" value="1"/>
</dbReference>
<dbReference type="Gene3D" id="3.40.50.1820">
    <property type="entry name" value="alpha/beta hydrolase"/>
    <property type="match status" value="1"/>
</dbReference>
<dbReference type="InterPro" id="IPR019149">
    <property type="entry name" value="ABHD18"/>
</dbReference>
<dbReference type="EMBL" id="CAKKTJ010000322">
    <property type="protein sequence ID" value="CAH0480079.1"/>
    <property type="molecule type" value="Genomic_DNA"/>
</dbReference>
<reference evidence="1 3" key="1">
    <citation type="submission" date="2021-11" db="EMBL/GenBank/DDBJ databases">
        <authorList>
            <person name="Islam A."/>
            <person name="Islam S."/>
            <person name="Flora M.S."/>
            <person name="Rahman M."/>
            <person name="Ziaur R.M."/>
            <person name="Epstein J.H."/>
            <person name="Hassan M."/>
            <person name="Klassen M."/>
            <person name="Woodard K."/>
            <person name="Webb A."/>
            <person name="Webby R.J."/>
            <person name="El Zowalaty M.E."/>
        </authorList>
    </citation>
    <scope>NUCLEOTIDE SEQUENCE</scope>
    <source>
        <strain evidence="2">Pbs1</strain>
        <strain evidence="1">Pbs3</strain>
    </source>
</reference>
<gene>
    <name evidence="2" type="ORF">PBS001_LOCUS2130</name>
    <name evidence="1" type="ORF">PBS003_LOCUS6705</name>
</gene>
<evidence type="ECO:0000313" key="3">
    <source>
        <dbReference type="Proteomes" id="UP001158986"/>
    </source>
</evidence>
<dbReference type="PANTHER" id="PTHR13617">
    <property type="entry name" value="PROTEIN ABHD18"/>
    <property type="match status" value="1"/>
</dbReference>
<evidence type="ECO:0000313" key="4">
    <source>
        <dbReference type="Proteomes" id="UP001160483"/>
    </source>
</evidence>
<dbReference type="Pfam" id="PF09752">
    <property type="entry name" value="ABHD18"/>
    <property type="match status" value="1"/>
</dbReference>